<accession>A0A8H3IHH6</accession>
<protein>
    <recommendedName>
        <fullName evidence="2">Serine hydrolase domain-containing protein</fullName>
    </recommendedName>
</protein>
<dbReference type="Pfam" id="PF03959">
    <property type="entry name" value="FSH1"/>
    <property type="match status" value="1"/>
</dbReference>
<keyword evidence="4" id="KW-1185">Reference proteome</keyword>
<dbReference type="PANTHER" id="PTHR48070:SF4">
    <property type="entry name" value="ESTERASE ALNB"/>
    <property type="match status" value="1"/>
</dbReference>
<dbReference type="Gene3D" id="3.40.50.1820">
    <property type="entry name" value="alpha/beta hydrolase"/>
    <property type="match status" value="1"/>
</dbReference>
<organism evidence="3 4">
    <name type="scientific">Alectoria fallacina</name>
    <dbReference type="NCBI Taxonomy" id="1903189"/>
    <lineage>
        <taxon>Eukaryota</taxon>
        <taxon>Fungi</taxon>
        <taxon>Dikarya</taxon>
        <taxon>Ascomycota</taxon>
        <taxon>Pezizomycotina</taxon>
        <taxon>Lecanoromycetes</taxon>
        <taxon>OSLEUM clade</taxon>
        <taxon>Lecanoromycetidae</taxon>
        <taxon>Lecanorales</taxon>
        <taxon>Lecanorineae</taxon>
        <taxon>Parmeliaceae</taxon>
        <taxon>Alectoria</taxon>
    </lineage>
</organism>
<comment type="caution">
    <text evidence="3">The sequence shown here is derived from an EMBL/GenBank/DDBJ whole genome shotgun (WGS) entry which is preliminary data.</text>
</comment>
<evidence type="ECO:0000259" key="2">
    <source>
        <dbReference type="Pfam" id="PF03959"/>
    </source>
</evidence>
<dbReference type="InterPro" id="IPR029058">
    <property type="entry name" value="AB_hydrolase_fold"/>
</dbReference>
<dbReference type="SUPFAM" id="SSF53474">
    <property type="entry name" value="alpha/beta-Hydrolases"/>
    <property type="match status" value="1"/>
</dbReference>
<feature type="domain" description="Serine hydrolase" evidence="2">
    <location>
        <begin position="2"/>
        <end position="232"/>
    </location>
</feature>
<dbReference type="GO" id="GO:0019748">
    <property type="term" value="P:secondary metabolic process"/>
    <property type="evidence" value="ECO:0007669"/>
    <property type="project" value="TreeGrafter"/>
</dbReference>
<dbReference type="AlphaFoldDB" id="A0A8H3IHH6"/>
<name>A0A8H3IHH6_9LECA</name>
<dbReference type="GO" id="GO:0005634">
    <property type="term" value="C:nucleus"/>
    <property type="evidence" value="ECO:0007669"/>
    <property type="project" value="TreeGrafter"/>
</dbReference>
<dbReference type="EMBL" id="CAJPDR010000066">
    <property type="protein sequence ID" value="CAF9913839.1"/>
    <property type="molecule type" value="Genomic_DNA"/>
</dbReference>
<evidence type="ECO:0000256" key="1">
    <source>
        <dbReference type="ARBA" id="ARBA00022801"/>
    </source>
</evidence>
<dbReference type="InterPro" id="IPR005645">
    <property type="entry name" value="FSH-like_dom"/>
</dbReference>
<evidence type="ECO:0000313" key="4">
    <source>
        <dbReference type="Proteomes" id="UP000664203"/>
    </source>
</evidence>
<dbReference type="InterPro" id="IPR050593">
    <property type="entry name" value="LovG"/>
</dbReference>
<proteinExistence type="predicted"/>
<sequence>MKFLCLAGTGTNPAALQQQLAPTVKDLERDGDHSFHYLAGSVELAESEGLKASYGPAPHFRFLESLWPGATDQQISEAAAGAPGGLTYEDKLRYLERRLPPKTSALLQDVLLSLHRKFEEEGPFDCILGHSEGAVIAATFVIDRLQKSVEANKMVTPRCAVFFNGRSPHTADGKGWVLADESGPLITIPTCHILAYNDPTADGAVALYRLCDDESATVVDHGRGHAIPKDAKSCKLIIRAIRDLMDRTGD</sequence>
<dbReference type="GO" id="GO:0016787">
    <property type="term" value="F:hydrolase activity"/>
    <property type="evidence" value="ECO:0007669"/>
    <property type="project" value="UniProtKB-KW"/>
</dbReference>
<dbReference type="PANTHER" id="PTHR48070">
    <property type="entry name" value="ESTERASE OVCA2"/>
    <property type="match status" value="1"/>
</dbReference>
<reference evidence="3" key="1">
    <citation type="submission" date="2021-03" db="EMBL/GenBank/DDBJ databases">
        <authorList>
            <person name="Tagirdzhanova G."/>
        </authorList>
    </citation>
    <scope>NUCLEOTIDE SEQUENCE</scope>
</reference>
<evidence type="ECO:0000313" key="3">
    <source>
        <dbReference type="EMBL" id="CAF9913839.1"/>
    </source>
</evidence>
<dbReference type="OrthoDB" id="414698at2759"/>
<dbReference type="GO" id="GO:0005737">
    <property type="term" value="C:cytoplasm"/>
    <property type="evidence" value="ECO:0007669"/>
    <property type="project" value="TreeGrafter"/>
</dbReference>
<dbReference type="Proteomes" id="UP000664203">
    <property type="component" value="Unassembled WGS sequence"/>
</dbReference>
<keyword evidence="1" id="KW-0378">Hydrolase</keyword>
<gene>
    <name evidence="3" type="ORF">ALECFALPRED_009118</name>
</gene>